<dbReference type="InterPro" id="IPR045864">
    <property type="entry name" value="aa-tRNA-synth_II/BPL/LPL"/>
</dbReference>
<feature type="coiled-coil region" evidence="15">
    <location>
        <begin position="46"/>
        <end position="111"/>
    </location>
</feature>
<dbReference type="GO" id="GO:0005524">
    <property type="term" value="F:ATP binding"/>
    <property type="evidence" value="ECO:0007669"/>
    <property type="project" value="UniProtKB-UniRule"/>
</dbReference>
<name>A0A3E2BK36_9BACT</name>
<dbReference type="InterPro" id="IPR002317">
    <property type="entry name" value="Ser-tRNA-ligase_type_1"/>
</dbReference>
<evidence type="ECO:0000256" key="5">
    <source>
        <dbReference type="ARBA" id="ARBA00022598"/>
    </source>
</evidence>
<evidence type="ECO:0000259" key="16">
    <source>
        <dbReference type="PROSITE" id="PS50862"/>
    </source>
</evidence>
<dbReference type="HAMAP" id="MF_00176">
    <property type="entry name" value="Ser_tRNA_synth_type1"/>
    <property type="match status" value="1"/>
</dbReference>
<dbReference type="PANTHER" id="PTHR43697">
    <property type="entry name" value="SERYL-TRNA SYNTHETASE"/>
    <property type="match status" value="1"/>
</dbReference>
<evidence type="ECO:0000256" key="11">
    <source>
        <dbReference type="ARBA" id="ARBA00048823"/>
    </source>
</evidence>
<dbReference type="GO" id="GO:0016260">
    <property type="term" value="P:selenocysteine biosynthetic process"/>
    <property type="evidence" value="ECO:0007669"/>
    <property type="project" value="UniProtKB-UniRule"/>
</dbReference>
<feature type="domain" description="Aminoacyl-transfer RNA synthetases class-II family profile" evidence="16">
    <location>
        <begin position="180"/>
        <end position="418"/>
    </location>
</feature>
<feature type="binding site" evidence="12 14">
    <location>
        <begin position="270"/>
        <end position="272"/>
    </location>
    <ligand>
        <name>ATP</name>
        <dbReference type="ChEBI" id="CHEBI:30616"/>
    </ligand>
</feature>
<feature type="binding site" evidence="13">
    <location>
        <position position="239"/>
    </location>
    <ligand>
        <name>L-serine</name>
        <dbReference type="ChEBI" id="CHEBI:33384"/>
    </ligand>
</feature>
<evidence type="ECO:0000313" key="18">
    <source>
        <dbReference type="Proteomes" id="UP000257323"/>
    </source>
</evidence>
<feature type="binding site" evidence="12 13">
    <location>
        <position position="293"/>
    </location>
    <ligand>
        <name>L-serine</name>
        <dbReference type="ChEBI" id="CHEBI:33384"/>
    </ligand>
</feature>
<dbReference type="InterPro" id="IPR006195">
    <property type="entry name" value="aa-tRNA-synth_II"/>
</dbReference>
<comment type="caution">
    <text evidence="17">The sequence shown here is derived from an EMBL/GenBank/DDBJ whole genome shotgun (WGS) entry which is preliminary data.</text>
</comment>
<evidence type="ECO:0000256" key="10">
    <source>
        <dbReference type="ARBA" id="ARBA00047929"/>
    </source>
</evidence>
<dbReference type="EC" id="6.1.1.11" evidence="12"/>
<accession>A0A3E2BK36</accession>
<protein>
    <recommendedName>
        <fullName evidence="12">Serine--tRNA ligase</fullName>
        <ecNumber evidence="12">6.1.1.11</ecNumber>
    </recommendedName>
    <alternativeName>
        <fullName evidence="12">Seryl-tRNA synthetase</fullName>
        <shortName evidence="12">SerRS</shortName>
    </alternativeName>
    <alternativeName>
        <fullName evidence="12">Seryl-tRNA(Ser/Sec) synthetase</fullName>
    </alternativeName>
</protein>
<dbReference type="Pfam" id="PF00587">
    <property type="entry name" value="tRNA-synt_2b"/>
    <property type="match status" value="1"/>
</dbReference>
<keyword evidence="7 12" id="KW-0067">ATP-binding</keyword>
<evidence type="ECO:0000256" key="15">
    <source>
        <dbReference type="SAM" id="Coils"/>
    </source>
</evidence>
<gene>
    <name evidence="12" type="primary">serS</name>
    <name evidence="17" type="ORF">OP8BY_0739</name>
</gene>
<dbReference type="InterPro" id="IPR002314">
    <property type="entry name" value="aa-tRNA-synt_IIb"/>
</dbReference>
<comment type="subunit">
    <text evidence="12">Homodimer. The tRNA molecule binds across the dimer.</text>
</comment>
<keyword evidence="6 12" id="KW-0547">Nucleotide-binding</keyword>
<comment type="catalytic activity">
    <reaction evidence="11 12">
        <text>tRNA(Ser) + L-serine + ATP = L-seryl-tRNA(Ser) + AMP + diphosphate + H(+)</text>
        <dbReference type="Rhea" id="RHEA:12292"/>
        <dbReference type="Rhea" id="RHEA-COMP:9669"/>
        <dbReference type="Rhea" id="RHEA-COMP:9703"/>
        <dbReference type="ChEBI" id="CHEBI:15378"/>
        <dbReference type="ChEBI" id="CHEBI:30616"/>
        <dbReference type="ChEBI" id="CHEBI:33019"/>
        <dbReference type="ChEBI" id="CHEBI:33384"/>
        <dbReference type="ChEBI" id="CHEBI:78442"/>
        <dbReference type="ChEBI" id="CHEBI:78533"/>
        <dbReference type="ChEBI" id="CHEBI:456215"/>
        <dbReference type="EC" id="6.1.1.11"/>
    </reaction>
</comment>
<evidence type="ECO:0000256" key="4">
    <source>
        <dbReference type="ARBA" id="ARBA00022490"/>
    </source>
</evidence>
<keyword evidence="4 12" id="KW-0963">Cytoplasm</keyword>
<organism evidence="17 18">
    <name type="scientific">Candidatus Saccharicenans subterraneus</name>
    <dbReference type="NCBI Taxonomy" id="2508984"/>
    <lineage>
        <taxon>Bacteria</taxon>
        <taxon>Candidatus Aminicenantota</taxon>
        <taxon>Candidatus Aminicenantia</taxon>
        <taxon>Candidatus Aminicenantales</taxon>
        <taxon>Candidatus Saccharicenantaceae</taxon>
        <taxon>Candidatus Saccharicenans</taxon>
    </lineage>
</organism>
<comment type="function">
    <text evidence="12">Catalyzes the attachment of serine to tRNA(Ser). Is also able to aminoacylate tRNA(Sec) with serine, to form the misacylated tRNA L-seryl-tRNA(Sec), which will be further converted into selenocysteinyl-tRNA(Sec).</text>
</comment>
<evidence type="ECO:0000256" key="9">
    <source>
        <dbReference type="ARBA" id="ARBA00023146"/>
    </source>
</evidence>
<dbReference type="InterPro" id="IPR033729">
    <property type="entry name" value="SerRS_core"/>
</dbReference>
<evidence type="ECO:0000256" key="1">
    <source>
        <dbReference type="ARBA" id="ARBA00004496"/>
    </source>
</evidence>
<keyword evidence="15" id="KW-0175">Coiled coil</keyword>
<dbReference type="Pfam" id="PF02403">
    <property type="entry name" value="Seryl_tRNA_N"/>
    <property type="match status" value="1"/>
</dbReference>
<evidence type="ECO:0000256" key="8">
    <source>
        <dbReference type="ARBA" id="ARBA00022917"/>
    </source>
</evidence>
<evidence type="ECO:0000256" key="14">
    <source>
        <dbReference type="PIRSR" id="PIRSR001529-2"/>
    </source>
</evidence>
<dbReference type="GO" id="GO:0005737">
    <property type="term" value="C:cytoplasm"/>
    <property type="evidence" value="ECO:0007669"/>
    <property type="project" value="UniProtKB-SubCell"/>
</dbReference>
<evidence type="ECO:0000256" key="3">
    <source>
        <dbReference type="ARBA" id="ARBA00010728"/>
    </source>
</evidence>
<evidence type="ECO:0000256" key="12">
    <source>
        <dbReference type="HAMAP-Rule" id="MF_00176"/>
    </source>
</evidence>
<feature type="binding site" evidence="12 14">
    <location>
        <begin position="357"/>
        <end position="360"/>
    </location>
    <ligand>
        <name>ATP</name>
        <dbReference type="ChEBI" id="CHEBI:30616"/>
    </ligand>
</feature>
<feature type="binding site" evidence="12">
    <location>
        <position position="393"/>
    </location>
    <ligand>
        <name>L-serine</name>
        <dbReference type="ChEBI" id="CHEBI:33384"/>
    </ligand>
</feature>
<keyword evidence="8 12" id="KW-0648">Protein biosynthesis</keyword>
<comment type="caution">
    <text evidence="12">Lacks conserved residue(s) required for the propagation of feature annotation.</text>
</comment>
<feature type="binding site" evidence="13">
    <location>
        <position position="391"/>
    </location>
    <ligand>
        <name>L-serine</name>
        <dbReference type="ChEBI" id="CHEBI:33384"/>
    </ligand>
</feature>
<dbReference type="InterPro" id="IPR042103">
    <property type="entry name" value="SerRS_1_N_sf"/>
</dbReference>
<comment type="subcellular location">
    <subcellularLocation>
        <location evidence="1 12">Cytoplasm</location>
    </subcellularLocation>
</comment>
<evidence type="ECO:0000256" key="7">
    <source>
        <dbReference type="ARBA" id="ARBA00022840"/>
    </source>
</evidence>
<dbReference type="InterPro" id="IPR010978">
    <property type="entry name" value="tRNA-bd_arm"/>
</dbReference>
<dbReference type="GO" id="GO:0004828">
    <property type="term" value="F:serine-tRNA ligase activity"/>
    <property type="evidence" value="ECO:0007669"/>
    <property type="project" value="UniProtKB-UniRule"/>
</dbReference>
<comment type="domain">
    <text evidence="12">Consists of two distinct domains, a catalytic core and a N-terminal extension that is involved in tRNA binding.</text>
</comment>
<keyword evidence="9 12" id="KW-0030">Aminoacyl-tRNA synthetase</keyword>
<dbReference type="PIRSF" id="PIRSF001529">
    <property type="entry name" value="Ser-tRNA-synth_IIa"/>
    <property type="match status" value="1"/>
</dbReference>
<dbReference type="UniPathway" id="UPA00906">
    <property type="reaction ID" value="UER00895"/>
</dbReference>
<dbReference type="AlphaFoldDB" id="A0A3E2BK36"/>
<evidence type="ECO:0000256" key="6">
    <source>
        <dbReference type="ARBA" id="ARBA00022741"/>
    </source>
</evidence>
<comment type="similarity">
    <text evidence="3 12">Belongs to the class-II aminoacyl-tRNA synthetase family. Type-1 seryl-tRNA synthetase subfamily.</text>
</comment>
<dbReference type="NCBIfam" id="TIGR00414">
    <property type="entry name" value="serS"/>
    <property type="match status" value="1"/>
</dbReference>
<dbReference type="InterPro" id="IPR015866">
    <property type="entry name" value="Ser-tRNA-synth_1_N"/>
</dbReference>
<dbReference type="Gene3D" id="3.30.930.10">
    <property type="entry name" value="Bira Bifunctional Protein, Domain 2"/>
    <property type="match status" value="1"/>
</dbReference>
<dbReference type="PROSITE" id="PS50862">
    <property type="entry name" value="AA_TRNA_LIGASE_II"/>
    <property type="match status" value="1"/>
</dbReference>
<dbReference type="SUPFAM" id="SSF55681">
    <property type="entry name" value="Class II aaRS and biotin synthetases"/>
    <property type="match status" value="1"/>
</dbReference>
<comment type="pathway">
    <text evidence="2 12">Aminoacyl-tRNA biosynthesis; selenocysteinyl-tRNA(Sec) biosynthesis; L-seryl-tRNA(Sec) from L-serine and tRNA(Sec): step 1/1.</text>
</comment>
<dbReference type="PRINTS" id="PR00981">
    <property type="entry name" value="TRNASYNTHSER"/>
</dbReference>
<comment type="catalytic activity">
    <reaction evidence="10 12">
        <text>tRNA(Sec) + L-serine + ATP = L-seryl-tRNA(Sec) + AMP + diphosphate + H(+)</text>
        <dbReference type="Rhea" id="RHEA:42580"/>
        <dbReference type="Rhea" id="RHEA-COMP:9742"/>
        <dbReference type="Rhea" id="RHEA-COMP:10128"/>
        <dbReference type="ChEBI" id="CHEBI:15378"/>
        <dbReference type="ChEBI" id="CHEBI:30616"/>
        <dbReference type="ChEBI" id="CHEBI:33019"/>
        <dbReference type="ChEBI" id="CHEBI:33384"/>
        <dbReference type="ChEBI" id="CHEBI:78442"/>
        <dbReference type="ChEBI" id="CHEBI:78533"/>
        <dbReference type="ChEBI" id="CHEBI:456215"/>
        <dbReference type="EC" id="6.1.1.11"/>
    </reaction>
</comment>
<dbReference type="Proteomes" id="UP000257323">
    <property type="component" value="Unassembled WGS sequence"/>
</dbReference>
<feature type="binding site" evidence="13">
    <location>
        <position position="270"/>
    </location>
    <ligand>
        <name>L-serine</name>
        <dbReference type="ChEBI" id="CHEBI:33384"/>
    </ligand>
</feature>
<dbReference type="SUPFAM" id="SSF46589">
    <property type="entry name" value="tRNA-binding arm"/>
    <property type="match status" value="1"/>
</dbReference>
<dbReference type="Gene3D" id="1.10.287.40">
    <property type="entry name" value="Serine-tRNA synthetase, tRNA binding domain"/>
    <property type="match status" value="1"/>
</dbReference>
<dbReference type="EMBL" id="QUAH01000013">
    <property type="protein sequence ID" value="RFT15108.1"/>
    <property type="molecule type" value="Genomic_DNA"/>
</dbReference>
<dbReference type="CDD" id="cd00770">
    <property type="entry name" value="SerRS_core"/>
    <property type="match status" value="1"/>
</dbReference>
<evidence type="ECO:0000256" key="13">
    <source>
        <dbReference type="PIRSR" id="PIRSR001529-1"/>
    </source>
</evidence>
<evidence type="ECO:0000313" key="17">
    <source>
        <dbReference type="EMBL" id="RFT15108.1"/>
    </source>
</evidence>
<feature type="binding site" evidence="12">
    <location>
        <begin position="239"/>
        <end position="241"/>
    </location>
    <ligand>
        <name>L-serine</name>
        <dbReference type="ChEBI" id="CHEBI:33384"/>
    </ligand>
</feature>
<sequence length="433" mass="48983">MCYNQAMLDLKYIQENFEEVKNRIATRGQPQALADLDELYHLSDELRSQVQRVQALREKRNRISEEVKKLKPQGKDVTGLIEESRKVGEEISALEKESRELEEQLNSLLLRIPNLPHESVPVGKSSEDNVVVRTVGKPPVFSFEPQPHWDIGKNLGILDFERAAKITGSRFAVYFGAGARLERALINFMLDLHTREKGFREVIPPFIANAASLTGTGNLPKFAEDLFKLEGYDWYLIPTAEVPLTNIYRNEILEAEMLPQRLVAYTPCFRSEAGSYGKDIRGLIRQHQFNKVEMMIFSLPEKSLEELEYMTSCAEEVLKRLGLAYRVVALCTGDMGFASGKTYDLEVWMPSKNAYMEISSCSDCFDFQARRAQIKFKRGAKAKPEFVHTLNGSGLAVGRTVSAILENYQQADGSVLVPEALRPYMNGLEVIKA</sequence>
<dbReference type="GO" id="GO:0006434">
    <property type="term" value="P:seryl-tRNA aminoacylation"/>
    <property type="evidence" value="ECO:0007669"/>
    <property type="project" value="UniProtKB-UniRule"/>
</dbReference>
<evidence type="ECO:0000256" key="2">
    <source>
        <dbReference type="ARBA" id="ARBA00005045"/>
    </source>
</evidence>
<reference evidence="17 18" key="1">
    <citation type="submission" date="2018-08" db="EMBL/GenBank/DDBJ databases">
        <title>Genome analysis of the thermophilic bacterium of the candidate phylum Aminicenantes from deep subsurface aquifer revealed its physiology and ecological role.</title>
        <authorList>
            <person name="Kadnikov V.V."/>
            <person name="Mardanov A.V."/>
            <person name="Beletsky A.V."/>
            <person name="Karnachuk O.V."/>
            <person name="Ravin N.V."/>
        </authorList>
    </citation>
    <scope>NUCLEOTIDE SEQUENCE [LARGE SCALE GENOMIC DNA]</scope>
    <source>
        <strain evidence="17">BY38</strain>
    </source>
</reference>
<proteinExistence type="inferred from homology"/>
<dbReference type="PANTHER" id="PTHR43697:SF1">
    <property type="entry name" value="SERINE--TRNA LIGASE"/>
    <property type="match status" value="1"/>
</dbReference>
<keyword evidence="5 12" id="KW-0436">Ligase</keyword>